<evidence type="ECO:0000313" key="2">
    <source>
        <dbReference type="EMBL" id="ODV72725.1"/>
    </source>
</evidence>
<dbReference type="AlphaFoldDB" id="A0A0H5C3K1"/>
<reference evidence="3" key="2">
    <citation type="journal article" date="2015" name="J. Biotechnol.">
        <title>The structure of the Cyberlindnera jadinii genome and its relation to Candida utilis analyzed by the occurrence of single nucleotide polymorphisms.</title>
        <authorList>
            <person name="Rupp O."/>
            <person name="Brinkrolf K."/>
            <person name="Buerth C."/>
            <person name="Kunigo M."/>
            <person name="Schneider J."/>
            <person name="Jaenicke S."/>
            <person name="Goesmann A."/>
            <person name="Puehler A."/>
            <person name="Jaeger K.-E."/>
            <person name="Ernst J.F."/>
        </authorList>
    </citation>
    <scope>NUCLEOTIDE SEQUENCE [LARGE SCALE GENOMIC DNA]</scope>
    <source>
        <strain evidence="3">ATCC 18201 / CBS 1600 / BCRC 20928 / JCM 3617 / NBRC 0987 / NRRL Y-1542</strain>
    </source>
</reference>
<accession>A0A0H5C3K1</accession>
<name>A0A0H5C3K1_CYBJN</name>
<reference evidence="1" key="1">
    <citation type="submission" date="2014-12" db="EMBL/GenBank/DDBJ databases">
        <authorList>
            <person name="Jaenicke S."/>
        </authorList>
    </citation>
    <scope>NUCLEOTIDE SEQUENCE [LARGE SCALE GENOMIC DNA]</scope>
    <source>
        <strain evidence="1">CBS1600</strain>
    </source>
</reference>
<dbReference type="Proteomes" id="UP000038830">
    <property type="component" value="Unassembled WGS sequence"/>
</dbReference>
<dbReference type="RefSeq" id="XP_020069764.1">
    <property type="nucleotide sequence ID" value="XM_020216497.1"/>
</dbReference>
<dbReference type="EMBL" id="KV453933">
    <property type="protein sequence ID" value="ODV72725.1"/>
    <property type="molecule type" value="Genomic_DNA"/>
</dbReference>
<gene>
    <name evidence="1" type="ORF">BN1211_2545</name>
    <name evidence="2" type="ORF">CYBJADRAFT_173727</name>
</gene>
<dbReference type="EMBL" id="CDQK01000003">
    <property type="protein sequence ID" value="CEP22252.1"/>
    <property type="molecule type" value="Genomic_DNA"/>
</dbReference>
<sequence>MSLLLEVLFLIGPGTNKEIIDIRKLVFGLINEDIIAYLKKSFPHQFVKSCSSPSESIVPATLSVLERIMRDQNIEKVYCVWCPNLPNPGEELRISLCDLLSYKPSYASVINKSACVFRSFQGDEE</sequence>
<evidence type="ECO:0000313" key="4">
    <source>
        <dbReference type="Proteomes" id="UP000094389"/>
    </source>
</evidence>
<organism evidence="1 3">
    <name type="scientific">Cyberlindnera jadinii (strain ATCC 18201 / CBS 1600 / BCRC 20928 / JCM 3617 / NBRC 0987 / NRRL Y-1542)</name>
    <name type="common">Torula yeast</name>
    <name type="synonym">Candida utilis</name>
    <dbReference type="NCBI Taxonomy" id="983966"/>
    <lineage>
        <taxon>Eukaryota</taxon>
        <taxon>Fungi</taxon>
        <taxon>Dikarya</taxon>
        <taxon>Ascomycota</taxon>
        <taxon>Saccharomycotina</taxon>
        <taxon>Saccharomycetes</taxon>
        <taxon>Phaffomycetales</taxon>
        <taxon>Phaffomycetaceae</taxon>
        <taxon>Cyberlindnera</taxon>
    </lineage>
</organism>
<dbReference type="Proteomes" id="UP000094389">
    <property type="component" value="Unassembled WGS sequence"/>
</dbReference>
<protein>
    <submittedName>
        <fullName evidence="1">Uncharacterized protein</fullName>
    </submittedName>
</protein>
<accession>A0A1E4RZV0</accession>
<dbReference type="GeneID" id="30990893"/>
<keyword evidence="4" id="KW-1185">Reference proteome</keyword>
<reference evidence="2 4" key="3">
    <citation type="journal article" date="2016" name="Proc. Natl. Acad. Sci. U.S.A.">
        <title>Comparative genomics of biotechnologically important yeasts.</title>
        <authorList>
            <person name="Riley R."/>
            <person name="Haridas S."/>
            <person name="Wolfe K.H."/>
            <person name="Lopes M.R."/>
            <person name="Hittinger C.T."/>
            <person name="Goeker M."/>
            <person name="Salamov A.A."/>
            <person name="Wisecaver J.H."/>
            <person name="Long T.M."/>
            <person name="Calvey C.H."/>
            <person name="Aerts A.L."/>
            <person name="Barry K.W."/>
            <person name="Choi C."/>
            <person name="Clum A."/>
            <person name="Coughlan A.Y."/>
            <person name="Deshpande S."/>
            <person name="Douglass A.P."/>
            <person name="Hanson S.J."/>
            <person name="Klenk H.-P."/>
            <person name="LaButti K.M."/>
            <person name="Lapidus A."/>
            <person name="Lindquist E.A."/>
            <person name="Lipzen A.M."/>
            <person name="Meier-Kolthoff J.P."/>
            <person name="Ohm R.A."/>
            <person name="Otillar R.P."/>
            <person name="Pangilinan J.L."/>
            <person name="Peng Y."/>
            <person name="Rokas A."/>
            <person name="Rosa C.A."/>
            <person name="Scheuner C."/>
            <person name="Sibirny A.A."/>
            <person name="Slot J.C."/>
            <person name="Stielow J.B."/>
            <person name="Sun H."/>
            <person name="Kurtzman C.P."/>
            <person name="Blackwell M."/>
            <person name="Grigoriev I.V."/>
            <person name="Jeffries T.W."/>
        </authorList>
    </citation>
    <scope>NUCLEOTIDE SEQUENCE [LARGE SCALE GENOMIC DNA]</scope>
    <source>
        <strain evidence="4">ATCC 18201 / CBS 1600 / BCRC 20928 / JCM 3617 / NBRC 0987 / NRRL Y-1542</strain>
        <strain evidence="2">NRRL Y-1542</strain>
    </source>
</reference>
<evidence type="ECO:0000313" key="3">
    <source>
        <dbReference type="Proteomes" id="UP000038830"/>
    </source>
</evidence>
<proteinExistence type="predicted"/>
<evidence type="ECO:0000313" key="1">
    <source>
        <dbReference type="EMBL" id="CEP22252.1"/>
    </source>
</evidence>